<dbReference type="InterPro" id="IPR052362">
    <property type="entry name" value="HTH-GbsR_regulator"/>
</dbReference>
<evidence type="ECO:0000313" key="5">
    <source>
        <dbReference type="EMBL" id="TBL81243.1"/>
    </source>
</evidence>
<dbReference type="PANTHER" id="PTHR38465:SF1">
    <property type="entry name" value="HTH-TYPE TRANSCRIPTIONAL REGULATOR MJ1563-RELATED"/>
    <property type="match status" value="1"/>
</dbReference>
<dbReference type="InterPro" id="IPR036390">
    <property type="entry name" value="WH_DNA-bd_sf"/>
</dbReference>
<sequence>MKLPETYSDLTRKVNQYMSAQFERQGYSQLAGKIFSRLLFAQEPLSLTAIASSLGVSKAAISVQVRILEKSGLCYKVPIHNDRNDYYYITERLCLQMIHHQIDQFGKQLDCMNYFLTALPSLSETAPQEQDSIEAFRKRMTELSLLYNDIYDSYKQIDKEWSKQSV</sequence>
<protein>
    <submittedName>
        <fullName evidence="5">MarR family transcriptional regulator</fullName>
    </submittedName>
</protein>
<dbReference type="OrthoDB" id="2611006at2"/>
<keyword evidence="1" id="KW-0805">Transcription regulation</keyword>
<dbReference type="Pfam" id="PF01047">
    <property type="entry name" value="MarR"/>
    <property type="match status" value="1"/>
</dbReference>
<dbReference type="SUPFAM" id="SSF46785">
    <property type="entry name" value="Winged helix' DNA-binding domain"/>
    <property type="match status" value="1"/>
</dbReference>
<dbReference type="EMBL" id="SIRE01000003">
    <property type="protein sequence ID" value="TBL81243.1"/>
    <property type="molecule type" value="Genomic_DNA"/>
</dbReference>
<organism evidence="5 6">
    <name type="scientific">Paenibacillus thalictri</name>
    <dbReference type="NCBI Taxonomy" id="2527873"/>
    <lineage>
        <taxon>Bacteria</taxon>
        <taxon>Bacillati</taxon>
        <taxon>Bacillota</taxon>
        <taxon>Bacilli</taxon>
        <taxon>Bacillales</taxon>
        <taxon>Paenibacillaceae</taxon>
        <taxon>Paenibacillus</taxon>
    </lineage>
</organism>
<comment type="caution">
    <text evidence="5">The sequence shown here is derived from an EMBL/GenBank/DDBJ whole genome shotgun (WGS) entry which is preliminary data.</text>
</comment>
<dbReference type="InterPro" id="IPR000835">
    <property type="entry name" value="HTH_MarR-typ"/>
</dbReference>
<dbReference type="InterPro" id="IPR036388">
    <property type="entry name" value="WH-like_DNA-bd_sf"/>
</dbReference>
<reference evidence="5 6" key="1">
    <citation type="submission" date="2019-02" db="EMBL/GenBank/DDBJ databases">
        <title>Paenibacillus sp. nov., isolated from surface-sterilized tissue of Thalictrum simplex L.</title>
        <authorList>
            <person name="Tuo L."/>
        </authorList>
    </citation>
    <scope>NUCLEOTIDE SEQUENCE [LARGE SCALE GENOMIC DNA]</scope>
    <source>
        <strain evidence="5 6">N2SHLJ1</strain>
    </source>
</reference>
<proteinExistence type="predicted"/>
<dbReference type="CDD" id="cd00090">
    <property type="entry name" value="HTH_ARSR"/>
    <property type="match status" value="1"/>
</dbReference>
<accession>A0A4Q9DZG7</accession>
<dbReference type="PANTHER" id="PTHR38465">
    <property type="entry name" value="HTH-TYPE TRANSCRIPTIONAL REGULATOR MJ1563-RELATED"/>
    <property type="match status" value="1"/>
</dbReference>
<dbReference type="AlphaFoldDB" id="A0A4Q9DZG7"/>
<keyword evidence="3" id="KW-0804">Transcription</keyword>
<keyword evidence="2" id="KW-0238">DNA-binding</keyword>
<dbReference type="Gene3D" id="1.10.10.10">
    <property type="entry name" value="Winged helix-like DNA-binding domain superfamily/Winged helix DNA-binding domain"/>
    <property type="match status" value="1"/>
</dbReference>
<gene>
    <name evidence="5" type="ORF">EYB31_03910</name>
</gene>
<dbReference type="InterPro" id="IPR011991">
    <property type="entry name" value="ArsR-like_HTH"/>
</dbReference>
<feature type="domain" description="HTH marR-type" evidence="4">
    <location>
        <begin position="38"/>
        <end position="83"/>
    </location>
</feature>
<keyword evidence="6" id="KW-1185">Reference proteome</keyword>
<dbReference type="GO" id="GO:0003700">
    <property type="term" value="F:DNA-binding transcription factor activity"/>
    <property type="evidence" value="ECO:0007669"/>
    <property type="project" value="InterPro"/>
</dbReference>
<evidence type="ECO:0000313" key="6">
    <source>
        <dbReference type="Proteomes" id="UP000293142"/>
    </source>
</evidence>
<evidence type="ECO:0000256" key="2">
    <source>
        <dbReference type="ARBA" id="ARBA00023125"/>
    </source>
</evidence>
<evidence type="ECO:0000256" key="1">
    <source>
        <dbReference type="ARBA" id="ARBA00023015"/>
    </source>
</evidence>
<dbReference type="Proteomes" id="UP000293142">
    <property type="component" value="Unassembled WGS sequence"/>
</dbReference>
<dbReference type="RefSeq" id="WP_131011955.1">
    <property type="nucleotide sequence ID" value="NZ_SIRE01000003.1"/>
</dbReference>
<name>A0A4Q9DZG7_9BACL</name>
<dbReference type="GO" id="GO:0003677">
    <property type="term" value="F:DNA binding"/>
    <property type="evidence" value="ECO:0007669"/>
    <property type="project" value="UniProtKB-KW"/>
</dbReference>
<evidence type="ECO:0000256" key="3">
    <source>
        <dbReference type="ARBA" id="ARBA00023163"/>
    </source>
</evidence>
<evidence type="ECO:0000259" key="4">
    <source>
        <dbReference type="Pfam" id="PF01047"/>
    </source>
</evidence>